<evidence type="ECO:0000313" key="1">
    <source>
        <dbReference type="EMBL" id="SDC73390.1"/>
    </source>
</evidence>
<keyword evidence="2" id="KW-1185">Reference proteome</keyword>
<dbReference type="RefSeq" id="WP_090336636.1">
    <property type="nucleotide sequence ID" value="NZ_FMZQ01000006.1"/>
</dbReference>
<evidence type="ECO:0000313" key="2">
    <source>
        <dbReference type="Proteomes" id="UP000199467"/>
    </source>
</evidence>
<sequence>MSEPLTGLAVCAAGVGICISGFMAGVDGSAATGALCGATVFVLARPDLKVIPRILLFMISLVMGYQFSPALGELELWGIRPFTYSGPAAFASAALVVGLTMAAIKKRVAPSAPGGIDG</sequence>
<dbReference type="AlphaFoldDB" id="A0A1G6NZD2"/>
<dbReference type="Pfam" id="PF16931">
    <property type="entry name" value="Phage_holin_8"/>
    <property type="match status" value="1"/>
</dbReference>
<dbReference type="Proteomes" id="UP000199467">
    <property type="component" value="Unassembled WGS sequence"/>
</dbReference>
<gene>
    <name evidence="1" type="ORF">SAMN05216576_10631</name>
</gene>
<proteinExistence type="predicted"/>
<reference evidence="2" key="1">
    <citation type="submission" date="2016-10" db="EMBL/GenBank/DDBJ databases">
        <authorList>
            <person name="Varghese N."/>
            <person name="Submissions S."/>
        </authorList>
    </citation>
    <scope>NUCLEOTIDE SEQUENCE [LARGE SCALE GENOMIC DNA]</scope>
    <source>
        <strain evidence="2">DSM 26382</strain>
    </source>
</reference>
<dbReference type="EMBL" id="FMZQ01000006">
    <property type="protein sequence ID" value="SDC73390.1"/>
    <property type="molecule type" value="Genomic_DNA"/>
</dbReference>
<protein>
    <submittedName>
        <fullName evidence="1">Putative phage holin</fullName>
    </submittedName>
</protein>
<accession>A0A1G6NZD2</accession>
<name>A0A1G6NZD2_9GAMM</name>
<dbReference type="InterPro" id="IPR032637">
    <property type="entry name" value="Phage_holin-like"/>
</dbReference>
<organism evidence="1 2">
    <name type="scientific">Ectopseudomonas chengduensis</name>
    <dbReference type="NCBI Taxonomy" id="489632"/>
    <lineage>
        <taxon>Bacteria</taxon>
        <taxon>Pseudomonadati</taxon>
        <taxon>Pseudomonadota</taxon>
        <taxon>Gammaproteobacteria</taxon>
        <taxon>Pseudomonadales</taxon>
        <taxon>Pseudomonadaceae</taxon>
        <taxon>Ectopseudomonas</taxon>
    </lineage>
</organism>